<protein>
    <recommendedName>
        <fullName evidence="5">Segregation and condensation protein B</fullName>
    </recommendedName>
</protein>
<dbReference type="RefSeq" id="WP_079422685.1">
    <property type="nucleotide sequence ID" value="NZ_MZGV01000010.1"/>
</dbReference>
<dbReference type="GO" id="GO:0051301">
    <property type="term" value="P:cell division"/>
    <property type="evidence" value="ECO:0007669"/>
    <property type="project" value="UniProtKB-KW"/>
</dbReference>
<dbReference type="STRING" id="1450648.CLORY_12680"/>
<comment type="subcellular location">
    <subcellularLocation>
        <location evidence="5">Cytoplasm</location>
    </subcellularLocation>
    <text evidence="5">Associated with two foci at the outer edges of the nucleoid region in young cells, and at four foci within both cell halves in older cells.</text>
</comment>
<comment type="similarity">
    <text evidence="5">Belongs to the ScpB family.</text>
</comment>
<name>A0A1V4ITR9_9CLOT</name>
<dbReference type="SUPFAM" id="SSF46785">
    <property type="entry name" value="Winged helix' DNA-binding domain"/>
    <property type="match status" value="2"/>
</dbReference>
<dbReference type="PANTHER" id="PTHR34298:SF2">
    <property type="entry name" value="SEGREGATION AND CONDENSATION PROTEIN B"/>
    <property type="match status" value="1"/>
</dbReference>
<evidence type="ECO:0000313" key="6">
    <source>
        <dbReference type="EMBL" id="OPJ63185.1"/>
    </source>
</evidence>
<dbReference type="AlphaFoldDB" id="A0A1V4ITR9"/>
<evidence type="ECO:0000256" key="2">
    <source>
        <dbReference type="ARBA" id="ARBA00022618"/>
    </source>
</evidence>
<evidence type="ECO:0000256" key="3">
    <source>
        <dbReference type="ARBA" id="ARBA00022829"/>
    </source>
</evidence>
<keyword evidence="2 5" id="KW-0132">Cell division</keyword>
<dbReference type="EMBL" id="MZGV01000010">
    <property type="protein sequence ID" value="OPJ63185.1"/>
    <property type="molecule type" value="Genomic_DNA"/>
</dbReference>
<keyword evidence="1 5" id="KW-0963">Cytoplasm</keyword>
<evidence type="ECO:0000256" key="1">
    <source>
        <dbReference type="ARBA" id="ARBA00022490"/>
    </source>
</evidence>
<proteinExistence type="inferred from homology"/>
<comment type="function">
    <text evidence="5">Participates in chromosomal partition during cell division. May act via the formation of a condensin-like complex containing Smc and ScpA that pull DNA away from mid-cell into both cell halves.</text>
</comment>
<dbReference type="GO" id="GO:0005737">
    <property type="term" value="C:cytoplasm"/>
    <property type="evidence" value="ECO:0007669"/>
    <property type="project" value="UniProtKB-SubCell"/>
</dbReference>
<dbReference type="HAMAP" id="MF_01804">
    <property type="entry name" value="ScpB"/>
    <property type="match status" value="1"/>
</dbReference>
<dbReference type="OrthoDB" id="9806226at2"/>
<sequence>MEKLQAIQTEIKEVSEKNKIFSIIESLLFVTGEPMKLKDISEIIGCKNNLTKSLLKEMSYLYNDENRGIKLISMNDEYQLVTKSENSEYIERILGNNSRQALSQASLETLAIVAYKQPITRIEIDDIRGVKSDSAVAKLIEKSLIKEVGRLEAPGRPILYSTTDEFLKQFGIENTKELPELQEIVYKYINEKEVENNDDNTKENDS</sequence>
<dbReference type="GO" id="GO:0006260">
    <property type="term" value="P:DNA replication"/>
    <property type="evidence" value="ECO:0007669"/>
    <property type="project" value="UniProtKB-UniRule"/>
</dbReference>
<dbReference type="GO" id="GO:0051304">
    <property type="term" value="P:chromosome separation"/>
    <property type="evidence" value="ECO:0007669"/>
    <property type="project" value="InterPro"/>
</dbReference>
<keyword evidence="3 5" id="KW-0159">Chromosome partition</keyword>
<dbReference type="Gene3D" id="1.10.10.10">
    <property type="entry name" value="Winged helix-like DNA-binding domain superfamily/Winged helix DNA-binding domain"/>
    <property type="match status" value="2"/>
</dbReference>
<dbReference type="InterPro" id="IPR005234">
    <property type="entry name" value="ScpB_csome_segregation"/>
</dbReference>
<evidence type="ECO:0000313" key="7">
    <source>
        <dbReference type="Proteomes" id="UP000190080"/>
    </source>
</evidence>
<accession>A0A1V4ITR9</accession>
<dbReference type="PIRSF" id="PIRSF019345">
    <property type="entry name" value="ScpB"/>
    <property type="match status" value="1"/>
</dbReference>
<comment type="subunit">
    <text evidence="5">Homodimer. Homodimerization may be required to stabilize the binding of ScpA to the Smc head domains. Component of a cohesin-like complex composed of ScpA, ScpB and the Smc homodimer, in which ScpA and ScpB bind to the head domain of Smc. The presence of the three proteins is required for the association of the complex with DNA.</text>
</comment>
<dbReference type="NCBIfam" id="TIGR00281">
    <property type="entry name" value="SMC-Scp complex subunit ScpB"/>
    <property type="match status" value="1"/>
</dbReference>
<keyword evidence="4 5" id="KW-0131">Cell cycle</keyword>
<gene>
    <name evidence="5 6" type="primary">scpB</name>
    <name evidence="6" type="ORF">CLORY_12680</name>
</gene>
<dbReference type="InterPro" id="IPR036390">
    <property type="entry name" value="WH_DNA-bd_sf"/>
</dbReference>
<reference evidence="6 7" key="1">
    <citation type="submission" date="2017-03" db="EMBL/GenBank/DDBJ databases">
        <title>Genome sequence of Clostridium oryzae DSM 28571.</title>
        <authorList>
            <person name="Poehlein A."/>
            <person name="Daniel R."/>
        </authorList>
    </citation>
    <scope>NUCLEOTIDE SEQUENCE [LARGE SCALE GENOMIC DNA]</scope>
    <source>
        <strain evidence="6 7">DSM 28571</strain>
    </source>
</reference>
<dbReference type="InterPro" id="IPR036388">
    <property type="entry name" value="WH-like_DNA-bd_sf"/>
</dbReference>
<dbReference type="PANTHER" id="PTHR34298">
    <property type="entry name" value="SEGREGATION AND CONDENSATION PROTEIN B"/>
    <property type="match status" value="1"/>
</dbReference>
<evidence type="ECO:0000256" key="5">
    <source>
        <dbReference type="HAMAP-Rule" id="MF_01804"/>
    </source>
</evidence>
<comment type="caution">
    <text evidence="6">The sequence shown here is derived from an EMBL/GenBank/DDBJ whole genome shotgun (WGS) entry which is preliminary data.</text>
</comment>
<keyword evidence="7" id="KW-1185">Reference proteome</keyword>
<evidence type="ECO:0000256" key="4">
    <source>
        <dbReference type="ARBA" id="ARBA00023306"/>
    </source>
</evidence>
<organism evidence="6 7">
    <name type="scientific">Clostridium oryzae</name>
    <dbReference type="NCBI Taxonomy" id="1450648"/>
    <lineage>
        <taxon>Bacteria</taxon>
        <taxon>Bacillati</taxon>
        <taxon>Bacillota</taxon>
        <taxon>Clostridia</taxon>
        <taxon>Eubacteriales</taxon>
        <taxon>Clostridiaceae</taxon>
        <taxon>Clostridium</taxon>
    </lineage>
</organism>
<dbReference type="Pfam" id="PF04079">
    <property type="entry name" value="SMC_ScpB"/>
    <property type="match status" value="1"/>
</dbReference>
<dbReference type="Proteomes" id="UP000190080">
    <property type="component" value="Unassembled WGS sequence"/>
</dbReference>